<proteinExistence type="predicted"/>
<dbReference type="AlphaFoldDB" id="A0A1R4IUX1"/>
<evidence type="ECO:0000256" key="1">
    <source>
        <dbReference type="ARBA" id="ARBA00022630"/>
    </source>
</evidence>
<accession>A0A1R4IUX1</accession>
<dbReference type="OrthoDB" id="3265338at2"/>
<dbReference type="PANTHER" id="PTHR30011">
    <property type="entry name" value="ALKANESULFONATE MONOOXYGENASE-RELATED"/>
    <property type="match status" value="1"/>
</dbReference>
<name>A0A1R4IUX1_9MICO</name>
<evidence type="ECO:0000256" key="4">
    <source>
        <dbReference type="ARBA" id="ARBA00023033"/>
    </source>
</evidence>
<reference evidence="7" key="1">
    <citation type="submission" date="2017-02" db="EMBL/GenBank/DDBJ databases">
        <authorList>
            <person name="Dridi B."/>
        </authorList>
    </citation>
    <scope>NUCLEOTIDE SEQUENCE [LARGE SCALE GENOMIC DNA]</scope>
    <source>
        <strain evidence="7">EB411</strain>
    </source>
</reference>
<evidence type="ECO:0000256" key="3">
    <source>
        <dbReference type="ARBA" id="ARBA00023002"/>
    </source>
</evidence>
<dbReference type="Gene3D" id="3.20.20.30">
    <property type="entry name" value="Luciferase-like domain"/>
    <property type="match status" value="1"/>
</dbReference>
<dbReference type="InterPro" id="IPR051260">
    <property type="entry name" value="Diverse_substr_monoxygenases"/>
</dbReference>
<keyword evidence="3 6" id="KW-0560">Oxidoreductase</keyword>
<organism evidence="6 7">
    <name type="scientific">Mycetocola reblochoni REB411</name>
    <dbReference type="NCBI Taxonomy" id="1255698"/>
    <lineage>
        <taxon>Bacteria</taxon>
        <taxon>Bacillati</taxon>
        <taxon>Actinomycetota</taxon>
        <taxon>Actinomycetes</taxon>
        <taxon>Micrococcales</taxon>
        <taxon>Microbacteriaceae</taxon>
        <taxon>Mycetocola</taxon>
    </lineage>
</organism>
<evidence type="ECO:0000313" key="7">
    <source>
        <dbReference type="Proteomes" id="UP000196778"/>
    </source>
</evidence>
<dbReference type="PANTHER" id="PTHR30011:SF16">
    <property type="entry name" value="C2H2 FINGER DOMAIN TRANSCRIPTION FACTOR (EUROFUNG)-RELATED"/>
    <property type="match status" value="1"/>
</dbReference>
<dbReference type="InterPro" id="IPR011251">
    <property type="entry name" value="Luciferase-like_dom"/>
</dbReference>
<gene>
    <name evidence="6" type="ORF">FM119_03755</name>
</gene>
<dbReference type="InterPro" id="IPR036661">
    <property type="entry name" value="Luciferase-like_sf"/>
</dbReference>
<keyword evidence="1" id="KW-0285">Flavoprotein</keyword>
<evidence type="ECO:0000259" key="5">
    <source>
        <dbReference type="Pfam" id="PF00296"/>
    </source>
</evidence>
<evidence type="ECO:0000256" key="2">
    <source>
        <dbReference type="ARBA" id="ARBA00022643"/>
    </source>
</evidence>
<dbReference type="EMBL" id="FUKR01000022">
    <property type="protein sequence ID" value="SJN23676.1"/>
    <property type="molecule type" value="Genomic_DNA"/>
</dbReference>
<sequence length="312" mass="31981">MNAAGTRLALGLRGALVLAILDDAPSLSRIAGPDVSFVVAGIDRIEGSARGDADATVLATALAAETPVPVLAAGSVQHDHPYNLARRVASLDQLSEGRSGLLLARRDSGDDPSDAWAGAALGVSAPADGATAADAAAAIAALWHSWPVSSIVGDRASGVYTQAHRIHRLAEPGIFGVAGPLNVPTTPQGVPVLAYSLADDEDAAPSHAELVVSRTAPDGRSAGDGTVWWQRLRVESVDDVDGLLLDGDADGVFLVLDTDDVTVALTALDRARSVWRVSAPRAERTLRDALALRTPAAPAAGPAAFRAPVPLH</sequence>
<dbReference type="Pfam" id="PF00296">
    <property type="entry name" value="Bac_luciferase"/>
    <property type="match status" value="1"/>
</dbReference>
<dbReference type="GO" id="GO:0004497">
    <property type="term" value="F:monooxygenase activity"/>
    <property type="evidence" value="ECO:0007669"/>
    <property type="project" value="UniProtKB-KW"/>
</dbReference>
<protein>
    <submittedName>
        <fullName evidence="6">Nitrilotriacetate monooxygenase component A</fullName>
        <ecNumber evidence="6">1.14.13.-</ecNumber>
    </submittedName>
</protein>
<dbReference type="EC" id="1.14.13.-" evidence="6"/>
<keyword evidence="2" id="KW-0288">FMN</keyword>
<dbReference type="GO" id="GO:0016705">
    <property type="term" value="F:oxidoreductase activity, acting on paired donors, with incorporation or reduction of molecular oxygen"/>
    <property type="evidence" value="ECO:0007669"/>
    <property type="project" value="InterPro"/>
</dbReference>
<dbReference type="SUPFAM" id="SSF51679">
    <property type="entry name" value="Bacterial luciferase-like"/>
    <property type="match status" value="1"/>
</dbReference>
<feature type="domain" description="Luciferase-like" evidence="5">
    <location>
        <begin position="53"/>
        <end position="172"/>
    </location>
</feature>
<evidence type="ECO:0000313" key="6">
    <source>
        <dbReference type="EMBL" id="SJN23676.1"/>
    </source>
</evidence>
<keyword evidence="7" id="KW-1185">Reference proteome</keyword>
<dbReference type="Proteomes" id="UP000196778">
    <property type="component" value="Unassembled WGS sequence"/>
</dbReference>
<dbReference type="RefSeq" id="WP_087136342.1">
    <property type="nucleotide sequence ID" value="NZ_FUKR01000022.1"/>
</dbReference>
<keyword evidence="4 6" id="KW-0503">Monooxygenase</keyword>